<dbReference type="Proteomes" id="UP000186132">
    <property type="component" value="Unassembled WGS sequence"/>
</dbReference>
<dbReference type="STRING" id="1206085.SAMN05443575_3093"/>
<dbReference type="OrthoDB" id="3268479at2"/>
<keyword evidence="2" id="KW-1185">Reference proteome</keyword>
<evidence type="ECO:0000313" key="2">
    <source>
        <dbReference type="Proteomes" id="UP000186132"/>
    </source>
</evidence>
<accession>A0A1M5PIB7</accession>
<gene>
    <name evidence="1" type="ORF">SAMN05443575_3093</name>
</gene>
<dbReference type="EMBL" id="FQVU01000004">
    <property type="protein sequence ID" value="SHH01497.1"/>
    <property type="molecule type" value="Genomic_DNA"/>
</dbReference>
<dbReference type="Pfam" id="PF09438">
    <property type="entry name" value="DUF2017"/>
    <property type="match status" value="1"/>
</dbReference>
<organism evidence="1 2">
    <name type="scientific">Jatrophihabitans endophyticus</name>
    <dbReference type="NCBI Taxonomy" id="1206085"/>
    <lineage>
        <taxon>Bacteria</taxon>
        <taxon>Bacillati</taxon>
        <taxon>Actinomycetota</taxon>
        <taxon>Actinomycetes</taxon>
        <taxon>Jatrophihabitantales</taxon>
        <taxon>Jatrophihabitantaceae</taxon>
        <taxon>Jatrophihabitans</taxon>
    </lineage>
</organism>
<dbReference type="AlphaFoldDB" id="A0A1M5PIB7"/>
<name>A0A1M5PIB7_9ACTN</name>
<dbReference type="RefSeq" id="WP_159440882.1">
    <property type="nucleotide sequence ID" value="NZ_FQVU01000004.1"/>
</dbReference>
<reference evidence="1 2" key="1">
    <citation type="submission" date="2016-11" db="EMBL/GenBank/DDBJ databases">
        <authorList>
            <person name="Jaros S."/>
            <person name="Januszkiewicz K."/>
            <person name="Wedrychowicz H."/>
        </authorList>
    </citation>
    <scope>NUCLEOTIDE SEQUENCE [LARGE SCALE GENOMIC DNA]</scope>
    <source>
        <strain evidence="1 2">DSM 45627</strain>
    </source>
</reference>
<proteinExistence type="predicted"/>
<dbReference type="InterPro" id="IPR018561">
    <property type="entry name" value="AosR"/>
</dbReference>
<protein>
    <submittedName>
        <fullName evidence="1">Uncharacterized protein</fullName>
    </submittedName>
</protein>
<sequence length="152" mass="16871">MRIRRRPLRLAFTDVEAQLLTGLLDDLGTLLAAEDADDPVQQRLFPAAYPDDGDAEAEYRGLTESSLRDERVERIAACVAELARDATVTLGGEDVSRRWLQVLNDLRLALGTRLGVTEEPPAIDPTDPEAQPWLIYDWLTGVQDAVVTALMR</sequence>
<evidence type="ECO:0000313" key="1">
    <source>
        <dbReference type="EMBL" id="SHH01497.1"/>
    </source>
</evidence>